<name>A0ABV3NAS3_9ACTO</name>
<keyword evidence="2" id="KW-0413">Isomerase</keyword>
<evidence type="ECO:0000313" key="4">
    <source>
        <dbReference type="Proteomes" id="UP001555100"/>
    </source>
</evidence>
<protein>
    <submittedName>
        <fullName evidence="3">AGE family epimerase/isomerase</fullName>
    </submittedName>
</protein>
<dbReference type="InterPro" id="IPR008928">
    <property type="entry name" value="6-hairpin_glycosidase_sf"/>
</dbReference>
<dbReference type="Pfam" id="PF07221">
    <property type="entry name" value="GlcNAc_2-epim"/>
    <property type="match status" value="1"/>
</dbReference>
<dbReference type="RefSeq" id="WP_367199625.1">
    <property type="nucleotide sequence ID" value="NZ_JBAGMD010000002.1"/>
</dbReference>
<evidence type="ECO:0000256" key="2">
    <source>
        <dbReference type="ARBA" id="ARBA00023235"/>
    </source>
</evidence>
<comment type="similarity">
    <text evidence="1">Belongs to the N-acylglucosamine 2-epimerase family.</text>
</comment>
<proteinExistence type="inferred from homology"/>
<dbReference type="EMBL" id="JBAGNM010000003">
    <property type="protein sequence ID" value="MEW6954314.1"/>
    <property type="molecule type" value="Genomic_DNA"/>
</dbReference>
<evidence type="ECO:0000256" key="1">
    <source>
        <dbReference type="ARBA" id="ARBA00008558"/>
    </source>
</evidence>
<reference evidence="3 4" key="1">
    <citation type="submission" date="2024-01" db="EMBL/GenBank/DDBJ databases">
        <title>Genomic analysis and antimicrobial resistance profiles of Trueperella pyogenes isolated from domestic and wild animals.</title>
        <authorList>
            <person name="Magossi G."/>
            <person name="Gzyl K.E."/>
            <person name="Holman D.B."/>
            <person name="Amat S."/>
        </authorList>
    </citation>
    <scope>NUCLEOTIDE SEQUENCE [LARGE SCALE GENOMIC DNA]</scope>
    <source>
        <strain evidence="3 4">1494</strain>
    </source>
</reference>
<accession>A0ABV3NAS3</accession>
<comment type="caution">
    <text evidence="3">The sequence shown here is derived from an EMBL/GenBank/DDBJ whole genome shotgun (WGS) entry which is preliminary data.</text>
</comment>
<dbReference type="InterPro" id="IPR012341">
    <property type="entry name" value="6hp_glycosidase-like_sf"/>
</dbReference>
<gene>
    <name evidence="3" type="ORF">V3M73_04680</name>
</gene>
<keyword evidence="4" id="KW-1185">Reference proteome</keyword>
<sequence length="402" mass="45746">MNCYTWSTAEHRLLMRKYRSELLDFYQTRVVNPSGGFWWLGSDGIPLPEKGIQLWLSARMIHCFSLAHLDGRPGAFEVAQQGVDFYYSGAGRDRDCGGWHEIVKDGVGSGKKDLYGLAHVILASASASVAGINNAESLLSEALELLESKYWESEWGLALDTYDASFSHVDAYRGLNANMHLTEALLAAYEATGKKRLFDMAVGIASFLVRKPVLSGRYRLVEHYDEQWKPTPNFNRDYPDHPFKPYGSTPGHWLEWAKLIMQIFAIDRSQDWAVAAAKDLFEGAYRDAWLPGFAYTVDWDGTPIVSYRFWWPVTEAMGAAHLLAQHTDNSRYKDAYRELWQFADSYLIDHQNSGWFYELDDGLKPISRTWQGKPDLYHIYQAALYCELPFGVGLAKALSERS</sequence>
<dbReference type="PANTHER" id="PTHR15108">
    <property type="entry name" value="N-ACYLGLUCOSAMINE-2-EPIMERASE"/>
    <property type="match status" value="1"/>
</dbReference>
<dbReference type="Gene3D" id="1.50.10.10">
    <property type="match status" value="1"/>
</dbReference>
<dbReference type="SUPFAM" id="SSF48208">
    <property type="entry name" value="Six-hairpin glycosidases"/>
    <property type="match status" value="1"/>
</dbReference>
<dbReference type="InterPro" id="IPR010819">
    <property type="entry name" value="AGE/CE"/>
</dbReference>
<organism evidence="3 4">
    <name type="scientific">Trueperella pyogenes</name>
    <dbReference type="NCBI Taxonomy" id="1661"/>
    <lineage>
        <taxon>Bacteria</taxon>
        <taxon>Bacillati</taxon>
        <taxon>Actinomycetota</taxon>
        <taxon>Actinomycetes</taxon>
        <taxon>Actinomycetales</taxon>
        <taxon>Actinomycetaceae</taxon>
        <taxon>Trueperella</taxon>
    </lineage>
</organism>
<dbReference type="Proteomes" id="UP001555100">
    <property type="component" value="Unassembled WGS sequence"/>
</dbReference>
<evidence type="ECO:0000313" key="3">
    <source>
        <dbReference type="EMBL" id="MEW6954314.1"/>
    </source>
</evidence>